<sequence length="154" mass="17185">MNPKISDFGMARIFGGDQTEGNTNRVVIEDFASENVVYLELRTTPKKNEAIGMSKRSYIQAVLDGLRYVDAVDVDFIPSYVNKANSKKTLSINDNGVTKTKIFIRLLLSINRQETREAAMETVKLALEMKDLGVVGFDLSGGRVDWALADGYLW</sequence>
<evidence type="ECO:0000259" key="8">
    <source>
        <dbReference type="Pfam" id="PF00962"/>
    </source>
</evidence>
<organism evidence="9 10">
    <name type="scientific">Stephania yunnanensis</name>
    <dbReference type="NCBI Taxonomy" id="152371"/>
    <lineage>
        <taxon>Eukaryota</taxon>
        <taxon>Viridiplantae</taxon>
        <taxon>Streptophyta</taxon>
        <taxon>Embryophyta</taxon>
        <taxon>Tracheophyta</taxon>
        <taxon>Spermatophyta</taxon>
        <taxon>Magnoliopsida</taxon>
        <taxon>Ranunculales</taxon>
        <taxon>Menispermaceae</taxon>
        <taxon>Menispermoideae</taxon>
        <taxon>Cissampelideae</taxon>
        <taxon>Stephania</taxon>
    </lineage>
</organism>
<evidence type="ECO:0000256" key="2">
    <source>
        <dbReference type="ARBA" id="ARBA00006676"/>
    </source>
</evidence>
<dbReference type="GO" id="GO:0046103">
    <property type="term" value="P:inosine biosynthetic process"/>
    <property type="evidence" value="ECO:0007669"/>
    <property type="project" value="TreeGrafter"/>
</dbReference>
<accession>A0AAP0Q774</accession>
<evidence type="ECO:0000256" key="1">
    <source>
        <dbReference type="ARBA" id="ARBA00001947"/>
    </source>
</evidence>
<name>A0AAP0Q774_9MAGN</name>
<gene>
    <name evidence="9" type="ORF">Syun_000884</name>
</gene>
<evidence type="ECO:0000256" key="6">
    <source>
        <dbReference type="ARBA" id="ARBA00023080"/>
    </source>
</evidence>
<comment type="catalytic activity">
    <reaction evidence="7">
        <text>N(6)-methyl-AMP + H2O + H(+) = IMP + methylamine</text>
        <dbReference type="Rhea" id="RHEA:16001"/>
        <dbReference type="ChEBI" id="CHEBI:15377"/>
        <dbReference type="ChEBI" id="CHEBI:15378"/>
        <dbReference type="ChEBI" id="CHEBI:58053"/>
        <dbReference type="ChEBI" id="CHEBI:59338"/>
        <dbReference type="ChEBI" id="CHEBI:144842"/>
    </reaction>
    <physiologicalReaction direction="left-to-right" evidence="7">
        <dbReference type="Rhea" id="RHEA:16002"/>
    </physiologicalReaction>
</comment>
<keyword evidence="10" id="KW-1185">Reference proteome</keyword>
<evidence type="ECO:0000313" key="9">
    <source>
        <dbReference type="EMBL" id="KAK9168744.1"/>
    </source>
</evidence>
<dbReference type="EMBL" id="JBBNAF010000001">
    <property type="protein sequence ID" value="KAK9168744.1"/>
    <property type="molecule type" value="Genomic_DNA"/>
</dbReference>
<dbReference type="PANTHER" id="PTHR11409">
    <property type="entry name" value="ADENOSINE DEAMINASE"/>
    <property type="match status" value="1"/>
</dbReference>
<dbReference type="InterPro" id="IPR001365">
    <property type="entry name" value="A_deaminase_dom"/>
</dbReference>
<evidence type="ECO:0000313" key="10">
    <source>
        <dbReference type="Proteomes" id="UP001420932"/>
    </source>
</evidence>
<dbReference type="InterPro" id="IPR006330">
    <property type="entry name" value="Ado/ade_deaminase"/>
</dbReference>
<reference evidence="9 10" key="1">
    <citation type="submission" date="2024-01" db="EMBL/GenBank/DDBJ databases">
        <title>Genome assemblies of Stephania.</title>
        <authorList>
            <person name="Yang L."/>
        </authorList>
    </citation>
    <scope>NUCLEOTIDE SEQUENCE [LARGE SCALE GENOMIC DNA]</scope>
    <source>
        <strain evidence="9">YNDBR</strain>
        <tissue evidence="9">Leaf</tissue>
    </source>
</reference>
<keyword evidence="3" id="KW-0479">Metal-binding</keyword>
<keyword evidence="5" id="KW-0862">Zinc</keyword>
<comment type="cofactor">
    <cofactor evidence="1">
        <name>Zn(2+)</name>
        <dbReference type="ChEBI" id="CHEBI:29105"/>
    </cofactor>
</comment>
<dbReference type="AlphaFoldDB" id="A0AAP0Q774"/>
<dbReference type="SUPFAM" id="SSF51556">
    <property type="entry name" value="Metallo-dependent hydrolases"/>
    <property type="match status" value="1"/>
</dbReference>
<evidence type="ECO:0000256" key="7">
    <source>
        <dbReference type="ARBA" id="ARBA00048787"/>
    </source>
</evidence>
<dbReference type="InterPro" id="IPR032466">
    <property type="entry name" value="Metal_Hydrolase"/>
</dbReference>
<dbReference type="Proteomes" id="UP001420932">
    <property type="component" value="Unassembled WGS sequence"/>
</dbReference>
<dbReference type="GO" id="GO:0046872">
    <property type="term" value="F:metal ion binding"/>
    <property type="evidence" value="ECO:0007669"/>
    <property type="project" value="UniProtKB-KW"/>
</dbReference>
<keyword evidence="6" id="KW-0546">Nucleotide metabolism</keyword>
<dbReference type="PANTHER" id="PTHR11409:SF42">
    <property type="entry name" value="ADENOSINE DEAMINASE-LIKE PROTEIN"/>
    <property type="match status" value="1"/>
</dbReference>
<dbReference type="GO" id="GO:0006154">
    <property type="term" value="P:adenosine catabolic process"/>
    <property type="evidence" value="ECO:0007669"/>
    <property type="project" value="TreeGrafter"/>
</dbReference>
<keyword evidence="4" id="KW-0378">Hydrolase</keyword>
<comment type="similarity">
    <text evidence="2">Belongs to the metallo-dependent hydrolases superfamily. Adenosine and AMP deaminases family.</text>
</comment>
<protein>
    <recommendedName>
        <fullName evidence="8">Adenosine deaminase domain-containing protein</fullName>
    </recommendedName>
</protein>
<comment type="caution">
    <text evidence="9">The sequence shown here is derived from an EMBL/GenBank/DDBJ whole genome shotgun (WGS) entry which is preliminary data.</text>
</comment>
<dbReference type="Pfam" id="PF00962">
    <property type="entry name" value="A_deaminase"/>
    <property type="match status" value="1"/>
</dbReference>
<evidence type="ECO:0000256" key="3">
    <source>
        <dbReference type="ARBA" id="ARBA00022723"/>
    </source>
</evidence>
<dbReference type="GO" id="GO:0004000">
    <property type="term" value="F:adenosine deaminase activity"/>
    <property type="evidence" value="ECO:0007669"/>
    <property type="project" value="TreeGrafter"/>
</dbReference>
<feature type="domain" description="Adenosine deaminase" evidence="8">
    <location>
        <begin position="27"/>
        <end position="141"/>
    </location>
</feature>
<evidence type="ECO:0000256" key="4">
    <source>
        <dbReference type="ARBA" id="ARBA00022801"/>
    </source>
</evidence>
<dbReference type="GO" id="GO:0009117">
    <property type="term" value="P:nucleotide metabolic process"/>
    <property type="evidence" value="ECO:0007669"/>
    <property type="project" value="UniProtKB-KW"/>
</dbReference>
<dbReference type="Gene3D" id="3.20.20.140">
    <property type="entry name" value="Metal-dependent hydrolases"/>
    <property type="match status" value="1"/>
</dbReference>
<proteinExistence type="inferred from homology"/>
<evidence type="ECO:0000256" key="5">
    <source>
        <dbReference type="ARBA" id="ARBA00022833"/>
    </source>
</evidence>